<evidence type="ECO:0000313" key="3">
    <source>
        <dbReference type="Proteomes" id="UP001271007"/>
    </source>
</evidence>
<accession>A0AAJ0G7M7</accession>
<sequence>MSRVFRRLASTTSKTSASDAAAEILQRFLNKPISVREQLIDANQARLLSLALGRPKLHETDKLLADGTPMKGTPLPPGYHWVYFTPQFLEQDLGSDGTDKTLNPLAPWTRRMWAGGELQWQQGAAQLLRVGSTVTEITRIVSAEAKTMRNGESMILAGLEKTYESDNGVGLIDKRSWVFQHALTEKKSPPPTPEEKPLPEGTHTRDFCQTDVSLFRFSALTYNAHKIHYSRDWCQNVEGHRDLVVHGPLNLLNILDFYRDVNEHSFPETVPKSIAYRAQSPLYVGEKYRILLEKDAAAERPSWKAEIVDFSGKTGVKGTIVE</sequence>
<dbReference type="FunFam" id="3.10.129.10:FF:000103">
    <property type="entry name" value="WGS project CABT00000000 data, contig 2.1"/>
    <property type="match status" value="1"/>
</dbReference>
<protein>
    <recommendedName>
        <fullName evidence="4">Mesaconyl-C4 CoA hydratase</fullName>
    </recommendedName>
</protein>
<dbReference type="PANTHER" id="PTHR28152">
    <property type="entry name" value="HYDROXYACYL-THIOESTER DEHYDRATASE TYPE 2, MITOCHONDRIAL"/>
    <property type="match status" value="1"/>
</dbReference>
<dbReference type="EMBL" id="JAWDJX010000066">
    <property type="protein sequence ID" value="KAK3047185.1"/>
    <property type="molecule type" value="Genomic_DNA"/>
</dbReference>
<evidence type="ECO:0000313" key="2">
    <source>
        <dbReference type="EMBL" id="KAK3047185.1"/>
    </source>
</evidence>
<organism evidence="2 3">
    <name type="scientific">Extremus antarcticus</name>
    <dbReference type="NCBI Taxonomy" id="702011"/>
    <lineage>
        <taxon>Eukaryota</taxon>
        <taxon>Fungi</taxon>
        <taxon>Dikarya</taxon>
        <taxon>Ascomycota</taxon>
        <taxon>Pezizomycotina</taxon>
        <taxon>Dothideomycetes</taxon>
        <taxon>Dothideomycetidae</taxon>
        <taxon>Mycosphaerellales</taxon>
        <taxon>Extremaceae</taxon>
        <taxon>Extremus</taxon>
    </lineage>
</organism>
<gene>
    <name evidence="2" type="ORF">LTR09_011387</name>
</gene>
<reference evidence="2" key="1">
    <citation type="submission" date="2023-04" db="EMBL/GenBank/DDBJ databases">
        <title>Black Yeasts Isolated from many extreme environments.</title>
        <authorList>
            <person name="Coleine C."/>
            <person name="Stajich J.E."/>
            <person name="Selbmann L."/>
        </authorList>
    </citation>
    <scope>NUCLEOTIDE SEQUENCE</scope>
    <source>
        <strain evidence="2">CCFEE 5312</strain>
    </source>
</reference>
<comment type="caution">
    <text evidence="2">The sequence shown here is derived from an EMBL/GenBank/DDBJ whole genome shotgun (WGS) entry which is preliminary data.</text>
</comment>
<dbReference type="AlphaFoldDB" id="A0AAJ0G7M7"/>
<feature type="region of interest" description="Disordered" evidence="1">
    <location>
        <begin position="183"/>
        <end position="203"/>
    </location>
</feature>
<evidence type="ECO:0008006" key="4">
    <source>
        <dbReference type="Google" id="ProtNLM"/>
    </source>
</evidence>
<evidence type="ECO:0000256" key="1">
    <source>
        <dbReference type="SAM" id="MobiDB-lite"/>
    </source>
</evidence>
<keyword evidence="3" id="KW-1185">Reference proteome</keyword>
<dbReference type="SUPFAM" id="SSF54637">
    <property type="entry name" value="Thioesterase/thiol ester dehydrase-isomerase"/>
    <property type="match status" value="1"/>
</dbReference>
<name>A0AAJ0G7M7_9PEZI</name>
<dbReference type="Gene3D" id="3.10.129.10">
    <property type="entry name" value="Hotdog Thioesterase"/>
    <property type="match status" value="1"/>
</dbReference>
<dbReference type="GO" id="GO:0005739">
    <property type="term" value="C:mitochondrion"/>
    <property type="evidence" value="ECO:0007669"/>
    <property type="project" value="TreeGrafter"/>
</dbReference>
<dbReference type="InterPro" id="IPR029069">
    <property type="entry name" value="HotDog_dom_sf"/>
</dbReference>
<dbReference type="Proteomes" id="UP001271007">
    <property type="component" value="Unassembled WGS sequence"/>
</dbReference>
<dbReference type="InterPro" id="IPR052741">
    <property type="entry name" value="Mitochondrial_HTD2"/>
</dbReference>
<dbReference type="PANTHER" id="PTHR28152:SF2">
    <property type="entry name" value="N-TERMINAL OF MAOC-LIKE DEHYDRATASE DOMAIN-CONTAINING PROTEIN"/>
    <property type="match status" value="1"/>
</dbReference>
<dbReference type="GO" id="GO:0019171">
    <property type="term" value="F:(3R)-hydroxyacyl-[acyl-carrier-protein] dehydratase activity"/>
    <property type="evidence" value="ECO:0007669"/>
    <property type="project" value="TreeGrafter"/>
</dbReference>
<proteinExistence type="predicted"/>